<dbReference type="GO" id="GO:0051287">
    <property type="term" value="F:NAD binding"/>
    <property type="evidence" value="ECO:0007669"/>
    <property type="project" value="InterPro"/>
</dbReference>
<proteinExistence type="predicted"/>
<organism evidence="7 8">
    <name type="scientific">Ascidiaceihabitans donghaensis</name>
    <dbReference type="NCBI Taxonomy" id="1510460"/>
    <lineage>
        <taxon>Bacteria</taxon>
        <taxon>Pseudomonadati</taxon>
        <taxon>Pseudomonadota</taxon>
        <taxon>Alphaproteobacteria</taxon>
        <taxon>Rhodobacterales</taxon>
        <taxon>Paracoccaceae</taxon>
        <taxon>Ascidiaceihabitans</taxon>
    </lineage>
</organism>
<dbReference type="GO" id="GO:0050661">
    <property type="term" value="F:NADP binding"/>
    <property type="evidence" value="ECO:0007669"/>
    <property type="project" value="InterPro"/>
</dbReference>
<dbReference type="Pfam" id="PF14833">
    <property type="entry name" value="NAD_binding_11"/>
    <property type="match status" value="1"/>
</dbReference>
<feature type="domain" description="3-hydroxyisobutyrate dehydrogenase-like NAD-binding" evidence="6">
    <location>
        <begin position="166"/>
        <end position="284"/>
    </location>
</feature>
<dbReference type="EMBL" id="OMOR01000001">
    <property type="protein sequence ID" value="SPH22002.1"/>
    <property type="molecule type" value="Genomic_DNA"/>
</dbReference>
<evidence type="ECO:0000259" key="5">
    <source>
        <dbReference type="Pfam" id="PF03446"/>
    </source>
</evidence>
<keyword evidence="8" id="KW-1185">Reference proteome</keyword>
<dbReference type="RefSeq" id="WP_108829010.1">
    <property type="nucleotide sequence ID" value="NZ_OMOR01000001.1"/>
</dbReference>
<dbReference type="Gene3D" id="3.40.50.720">
    <property type="entry name" value="NAD(P)-binding Rossmann-like Domain"/>
    <property type="match status" value="1"/>
</dbReference>
<dbReference type="Pfam" id="PF03446">
    <property type="entry name" value="NAD_binding_2"/>
    <property type="match status" value="1"/>
</dbReference>
<dbReference type="Gene3D" id="1.10.1040.10">
    <property type="entry name" value="N-(1-d-carboxylethyl)-l-norvaline Dehydrogenase, domain 2"/>
    <property type="match status" value="1"/>
</dbReference>
<dbReference type="InterPro" id="IPR013328">
    <property type="entry name" value="6PGD_dom2"/>
</dbReference>
<dbReference type="EC" id="1.1.1.60" evidence="7"/>
<evidence type="ECO:0000259" key="6">
    <source>
        <dbReference type="Pfam" id="PF14833"/>
    </source>
</evidence>
<evidence type="ECO:0000313" key="7">
    <source>
        <dbReference type="EMBL" id="SPH22002.1"/>
    </source>
</evidence>
<feature type="active site" evidence="3">
    <location>
        <position position="172"/>
    </location>
</feature>
<evidence type="ECO:0000256" key="4">
    <source>
        <dbReference type="SAM" id="SignalP"/>
    </source>
</evidence>
<accession>A0A2R8BG08</accession>
<dbReference type="InterPro" id="IPR015815">
    <property type="entry name" value="HIBADH-related"/>
</dbReference>
<keyword evidence="1 7" id="KW-0560">Oxidoreductase</keyword>
<dbReference type="PANTHER" id="PTHR43060">
    <property type="entry name" value="3-HYDROXYISOBUTYRATE DEHYDROGENASE-LIKE 1, MITOCHONDRIAL-RELATED"/>
    <property type="match status" value="1"/>
</dbReference>
<protein>
    <submittedName>
        <fullName evidence="7">2-hydroxy-3-oxopropionate reductase</fullName>
        <ecNumber evidence="7">1.1.1.60</ecNumber>
    </submittedName>
</protein>
<evidence type="ECO:0000256" key="2">
    <source>
        <dbReference type="ARBA" id="ARBA00023027"/>
    </source>
</evidence>
<dbReference type="OrthoDB" id="9812907at2"/>
<reference evidence="7 8" key="1">
    <citation type="submission" date="2018-03" db="EMBL/GenBank/DDBJ databases">
        <authorList>
            <person name="Keele B.F."/>
        </authorList>
    </citation>
    <scope>NUCLEOTIDE SEQUENCE [LARGE SCALE GENOMIC DNA]</scope>
    <source>
        <strain evidence="7 8">CECT 8599</strain>
    </source>
</reference>
<dbReference type="PIRSF" id="PIRSF000103">
    <property type="entry name" value="HIBADH"/>
    <property type="match status" value="1"/>
</dbReference>
<dbReference type="SUPFAM" id="SSF51735">
    <property type="entry name" value="NAD(P)-binding Rossmann-fold domains"/>
    <property type="match status" value="1"/>
</dbReference>
<gene>
    <name evidence="7" type="primary">glxR</name>
    <name evidence="7" type="ORF">ASD8599_02748</name>
</gene>
<feature type="signal peptide" evidence="4">
    <location>
        <begin position="1"/>
        <end position="25"/>
    </location>
</feature>
<dbReference type="SUPFAM" id="SSF48179">
    <property type="entry name" value="6-phosphogluconate dehydrogenase C-terminal domain-like"/>
    <property type="match status" value="1"/>
</dbReference>
<evidence type="ECO:0000313" key="8">
    <source>
        <dbReference type="Proteomes" id="UP000244880"/>
    </source>
</evidence>
<dbReference type="PANTHER" id="PTHR43060:SF15">
    <property type="entry name" value="3-HYDROXYISOBUTYRATE DEHYDROGENASE-LIKE 1, MITOCHONDRIAL-RELATED"/>
    <property type="match status" value="1"/>
</dbReference>
<evidence type="ECO:0000256" key="1">
    <source>
        <dbReference type="ARBA" id="ARBA00023002"/>
    </source>
</evidence>
<dbReference type="InterPro" id="IPR029154">
    <property type="entry name" value="HIBADH-like_NADP-bd"/>
</dbReference>
<dbReference type="AlphaFoldDB" id="A0A2R8BG08"/>
<keyword evidence="2" id="KW-0520">NAD</keyword>
<name>A0A2R8BG08_9RHOB</name>
<dbReference type="GO" id="GO:0008679">
    <property type="term" value="F:2-hydroxy-3-oxopropionate reductase activity"/>
    <property type="evidence" value="ECO:0007669"/>
    <property type="project" value="UniProtKB-EC"/>
</dbReference>
<keyword evidence="4" id="KW-0732">Signal</keyword>
<dbReference type="Proteomes" id="UP000244880">
    <property type="component" value="Unassembled WGS sequence"/>
</dbReference>
<dbReference type="InterPro" id="IPR006115">
    <property type="entry name" value="6PGDH_NADP-bd"/>
</dbReference>
<sequence>MAQKRNIALIGTGLMGVPMSLNLMAAGHDLTVWNRTQSRAAPVVDKGARWAESAALALAKADVLITMLSDGFAVLALLEDAEFLAQLTPGKIWLDMSSTKPEHARTLSSRLSSMGVAFMDAPVSGGTKGAQAATLAIMAGGSADTFDVLRPVFDAMGRAVHVGPVGSGQLAKLANQTIVAVTISAVAEAMLLIEQGGADPAAVRDALKGGFADSVILQQHGARMSAGDFAPGGLSKFQRKDLDNTLAEAAALGLELPSTQAVRDRFDHFIEHMGGADLDHSGLYLELKARNGMPS</sequence>
<feature type="chain" id="PRO_5015354666" evidence="4">
    <location>
        <begin position="26"/>
        <end position="295"/>
    </location>
</feature>
<dbReference type="InterPro" id="IPR036291">
    <property type="entry name" value="NAD(P)-bd_dom_sf"/>
</dbReference>
<evidence type="ECO:0000256" key="3">
    <source>
        <dbReference type="PIRSR" id="PIRSR000103-1"/>
    </source>
</evidence>
<feature type="domain" description="6-phosphogluconate dehydrogenase NADP-binding" evidence="5">
    <location>
        <begin position="6"/>
        <end position="162"/>
    </location>
</feature>
<dbReference type="InterPro" id="IPR008927">
    <property type="entry name" value="6-PGluconate_DH-like_C_sf"/>
</dbReference>